<organism evidence="3 4">
    <name type="scientific">Geothrix edaphica</name>
    <dbReference type="NCBI Taxonomy" id="2927976"/>
    <lineage>
        <taxon>Bacteria</taxon>
        <taxon>Pseudomonadati</taxon>
        <taxon>Acidobacteriota</taxon>
        <taxon>Holophagae</taxon>
        <taxon>Holophagales</taxon>
        <taxon>Holophagaceae</taxon>
        <taxon>Geothrix</taxon>
    </lineage>
</organism>
<name>A0ABQ5PWC8_9BACT</name>
<dbReference type="EMBL" id="BSDC01000001">
    <property type="protein sequence ID" value="GLH66678.1"/>
    <property type="molecule type" value="Genomic_DNA"/>
</dbReference>
<dbReference type="PANTHER" id="PTHR11236">
    <property type="entry name" value="AMINOBENZOATE/ANTHRANILATE SYNTHASE"/>
    <property type="match status" value="1"/>
</dbReference>
<dbReference type="PANTHER" id="PTHR11236:SF9">
    <property type="entry name" value="ANTHRANILATE SYNTHASE COMPONENT 1"/>
    <property type="match status" value="1"/>
</dbReference>
<dbReference type="Gene3D" id="3.60.120.10">
    <property type="entry name" value="Anthranilate synthase"/>
    <property type="match status" value="1"/>
</dbReference>
<dbReference type="Pfam" id="PF00425">
    <property type="entry name" value="Chorismate_bind"/>
    <property type="match status" value="1"/>
</dbReference>
<evidence type="ECO:0000259" key="1">
    <source>
        <dbReference type="Pfam" id="PF00425"/>
    </source>
</evidence>
<dbReference type="InterPro" id="IPR006805">
    <property type="entry name" value="Anth_synth_I_N"/>
</dbReference>
<proteinExistence type="predicted"/>
<accession>A0ABQ5PWC8</accession>
<dbReference type="SUPFAM" id="SSF56322">
    <property type="entry name" value="ADC synthase"/>
    <property type="match status" value="1"/>
</dbReference>
<dbReference type="Proteomes" id="UP001165044">
    <property type="component" value="Unassembled WGS sequence"/>
</dbReference>
<reference evidence="3" key="1">
    <citation type="journal article" date="2023" name="Antonie Van Leeuwenhoek">
        <title>Mesoterricola silvestris gen. nov., sp. nov., Mesoterricola sediminis sp. nov., Geothrix oryzae sp. nov., Geothrix edaphica sp. nov., Geothrix rubra sp. nov., and Geothrix limicola sp. nov., six novel members of Acidobacteriota isolated from soils.</title>
        <authorList>
            <person name="Itoh H."/>
            <person name="Sugisawa Y."/>
            <person name="Mise K."/>
            <person name="Xu Z."/>
            <person name="Kuniyasu M."/>
            <person name="Ushijima N."/>
            <person name="Kawano K."/>
            <person name="Kobayashi E."/>
            <person name="Shiratori Y."/>
            <person name="Masuda Y."/>
            <person name="Senoo K."/>
        </authorList>
    </citation>
    <scope>NUCLEOTIDE SEQUENCE</scope>
    <source>
        <strain evidence="3">Red802</strain>
    </source>
</reference>
<gene>
    <name evidence="3" type="primary">trpE</name>
    <name evidence="3" type="ORF">GETHED_10420</name>
</gene>
<sequence>MASEPRLLLRHPFPADLLTPLAAYLALRPAGASLLLESCDQGERVGRHSFVLLEGPAECRLDPPAKGWVEALRALAGGPSSATVTDPATELPALKETLPVGVGCAGYLGFEAVGALEPTLPQPARDSLGLPGLWVRRFDVALVFDHLHQVAELQTVDGDAEAGFRRLRDLRARLLAGVRDPGPGASEPRAIAQMTREAYEGAVRTAQELILDGDIYQLVPSQRFRIEDPPPPLEAYRRLRRLNPSPYGFLLEWEGFALVGASPEMLVRVQGDEAETLPIAGTVPRGANAEEDITRFEALKRDPKELAEHQMLVDLARNDLGRVAVPGGVRVEKPLALQRTSHVLHLTTTVKAKLRDGVDALDVLAATFPAGTVSGAPKLRACQRIAELEGEVRGPYGGVLLRLGTDGALDTALILRTAVYAGGAAHIQAGAGVVRASKPESEYFETLHKLGAIAQALGVQLPGATR</sequence>
<dbReference type="InterPro" id="IPR005801">
    <property type="entry name" value="ADC_synthase"/>
</dbReference>
<feature type="domain" description="Chorismate-utilising enzyme C-terminal" evidence="1">
    <location>
        <begin position="196"/>
        <end position="449"/>
    </location>
</feature>
<dbReference type="Pfam" id="PF04715">
    <property type="entry name" value="Anth_synt_I_N"/>
    <property type="match status" value="1"/>
</dbReference>
<protein>
    <submittedName>
        <fullName evidence="3">Anthranilate synthase component I</fullName>
    </submittedName>
</protein>
<dbReference type="InterPro" id="IPR015890">
    <property type="entry name" value="Chorismate_C"/>
</dbReference>
<evidence type="ECO:0000313" key="4">
    <source>
        <dbReference type="Proteomes" id="UP001165044"/>
    </source>
</evidence>
<dbReference type="InterPro" id="IPR019999">
    <property type="entry name" value="Anth_synth_I-like"/>
</dbReference>
<comment type="caution">
    <text evidence="3">The sequence shown here is derived from an EMBL/GenBank/DDBJ whole genome shotgun (WGS) entry which is preliminary data.</text>
</comment>
<evidence type="ECO:0000259" key="2">
    <source>
        <dbReference type="Pfam" id="PF04715"/>
    </source>
</evidence>
<keyword evidence="4" id="KW-1185">Reference proteome</keyword>
<feature type="domain" description="Anthranilate synthase component I N-terminal" evidence="2">
    <location>
        <begin position="16"/>
        <end position="149"/>
    </location>
</feature>
<dbReference type="RefSeq" id="WP_285607174.1">
    <property type="nucleotide sequence ID" value="NZ_BSDC01000001.1"/>
</dbReference>
<evidence type="ECO:0000313" key="3">
    <source>
        <dbReference type="EMBL" id="GLH66678.1"/>
    </source>
</evidence>
<dbReference type="PRINTS" id="PR00095">
    <property type="entry name" value="ANTSNTHASEI"/>
</dbReference>